<accession>A0A7W5DJZ7</accession>
<dbReference type="Proteomes" id="UP000563050">
    <property type="component" value="Unassembled WGS sequence"/>
</dbReference>
<keyword evidence="2" id="KW-1185">Reference proteome</keyword>
<gene>
    <name evidence="1" type="ORF">FHR95_001847</name>
</gene>
<evidence type="ECO:0000313" key="1">
    <source>
        <dbReference type="EMBL" id="MBB3184286.1"/>
    </source>
</evidence>
<comment type="caution">
    <text evidence="1">The sequence shown here is derived from an EMBL/GenBank/DDBJ whole genome shotgun (WGS) entry which is preliminary data.</text>
</comment>
<reference evidence="1 2" key="1">
    <citation type="submission" date="2020-08" db="EMBL/GenBank/DDBJ databases">
        <title>Genomic Encyclopedia of Type Strains, Phase III (KMG-III): the genomes of soil and plant-associated and newly described type strains.</title>
        <authorList>
            <person name="Whitman W."/>
        </authorList>
    </citation>
    <scope>NUCLEOTIDE SEQUENCE [LARGE SCALE GENOMIC DNA]</scope>
    <source>
        <strain evidence="1 2">CECT 7341</strain>
    </source>
</reference>
<proteinExistence type="predicted"/>
<dbReference type="RefSeq" id="WP_183314181.1">
    <property type="nucleotide sequence ID" value="NZ_JACHXQ010000005.1"/>
</dbReference>
<dbReference type="EMBL" id="JACHXQ010000005">
    <property type="protein sequence ID" value="MBB3184286.1"/>
    <property type="molecule type" value="Genomic_DNA"/>
</dbReference>
<dbReference type="AlphaFoldDB" id="A0A7W5DJZ7"/>
<organism evidence="1 2">
    <name type="scientific">Halomonas fontilapidosi</name>
    <dbReference type="NCBI Taxonomy" id="616675"/>
    <lineage>
        <taxon>Bacteria</taxon>
        <taxon>Pseudomonadati</taxon>
        <taxon>Pseudomonadota</taxon>
        <taxon>Gammaproteobacteria</taxon>
        <taxon>Oceanospirillales</taxon>
        <taxon>Halomonadaceae</taxon>
        <taxon>Halomonas</taxon>
    </lineage>
</organism>
<protein>
    <submittedName>
        <fullName evidence="1">Uncharacterized protein</fullName>
    </submittedName>
</protein>
<name>A0A7W5DJZ7_9GAMM</name>
<evidence type="ECO:0000313" key="2">
    <source>
        <dbReference type="Proteomes" id="UP000563050"/>
    </source>
</evidence>
<sequence length="56" mass="6257">MKTVPRWPMDTLRELKAGSWKLEAGSWKLEGSMIRPLGEGFLPASRSEATLFKPPA</sequence>